<dbReference type="PANTHER" id="PTHR38600:SF2">
    <property type="entry name" value="SLL0088 PROTEIN"/>
    <property type="match status" value="1"/>
</dbReference>
<feature type="domain" description="HTH arsR-type" evidence="1">
    <location>
        <begin position="1"/>
        <end position="95"/>
    </location>
</feature>
<sequence>MSRSELNQASVFAALGDPTRLALLAKISTGGNQSIARLASGSAVSRQAITKHLRVLEDVKLVKSVRAGREMHFAFQPEAVAASRRYLDEVSRQWDAALDRLQLFVEE</sequence>
<organism evidence="2 3">
    <name type="scientific">Sphingomonas paeninsulae</name>
    <dbReference type="NCBI Taxonomy" id="2319844"/>
    <lineage>
        <taxon>Bacteria</taxon>
        <taxon>Pseudomonadati</taxon>
        <taxon>Pseudomonadota</taxon>
        <taxon>Alphaproteobacteria</taxon>
        <taxon>Sphingomonadales</taxon>
        <taxon>Sphingomonadaceae</taxon>
        <taxon>Sphingomonas</taxon>
    </lineage>
</organism>
<evidence type="ECO:0000313" key="2">
    <source>
        <dbReference type="EMBL" id="AYJ86855.1"/>
    </source>
</evidence>
<dbReference type="Gene3D" id="1.10.10.10">
    <property type="entry name" value="Winged helix-like DNA-binding domain superfamily/Winged helix DNA-binding domain"/>
    <property type="match status" value="1"/>
</dbReference>
<dbReference type="GO" id="GO:0003700">
    <property type="term" value="F:DNA-binding transcription factor activity"/>
    <property type="evidence" value="ECO:0007669"/>
    <property type="project" value="InterPro"/>
</dbReference>
<evidence type="ECO:0000313" key="3">
    <source>
        <dbReference type="Proteomes" id="UP000276254"/>
    </source>
</evidence>
<protein>
    <submittedName>
        <fullName evidence="2">ArsR family transcriptional regulator</fullName>
    </submittedName>
</protein>
<keyword evidence="3" id="KW-1185">Reference proteome</keyword>
<dbReference type="NCBIfam" id="NF033788">
    <property type="entry name" value="HTH_metalloreg"/>
    <property type="match status" value="1"/>
</dbReference>
<dbReference type="AlphaFoldDB" id="A0A494TP62"/>
<gene>
    <name evidence="2" type="ORF">D3Y57_14000</name>
</gene>
<dbReference type="PROSITE" id="PS50987">
    <property type="entry name" value="HTH_ARSR_2"/>
    <property type="match status" value="1"/>
</dbReference>
<dbReference type="InterPro" id="IPR001845">
    <property type="entry name" value="HTH_ArsR_DNA-bd_dom"/>
</dbReference>
<dbReference type="KEGG" id="spha:D3Y57_14000"/>
<evidence type="ECO:0000259" key="1">
    <source>
        <dbReference type="PROSITE" id="PS50987"/>
    </source>
</evidence>
<dbReference type="EMBL" id="CP032829">
    <property type="protein sequence ID" value="AYJ86855.1"/>
    <property type="molecule type" value="Genomic_DNA"/>
</dbReference>
<dbReference type="SUPFAM" id="SSF46785">
    <property type="entry name" value="Winged helix' DNA-binding domain"/>
    <property type="match status" value="1"/>
</dbReference>
<name>A0A494TP62_SPHPE</name>
<dbReference type="RefSeq" id="WP_121153556.1">
    <property type="nucleotide sequence ID" value="NZ_CP032829.1"/>
</dbReference>
<dbReference type="InterPro" id="IPR011991">
    <property type="entry name" value="ArsR-like_HTH"/>
</dbReference>
<dbReference type="Pfam" id="PF12840">
    <property type="entry name" value="HTH_20"/>
    <property type="match status" value="1"/>
</dbReference>
<dbReference type="OrthoDB" id="7391478at2"/>
<dbReference type="PANTHER" id="PTHR38600">
    <property type="entry name" value="TRANSCRIPTIONAL REGULATORY PROTEIN"/>
    <property type="match status" value="1"/>
</dbReference>
<dbReference type="CDD" id="cd00090">
    <property type="entry name" value="HTH_ARSR"/>
    <property type="match status" value="1"/>
</dbReference>
<dbReference type="PRINTS" id="PR00778">
    <property type="entry name" value="HTHARSR"/>
</dbReference>
<reference evidence="2 3" key="1">
    <citation type="submission" date="2018-09" db="EMBL/GenBank/DDBJ databases">
        <title>Sphingomonas peninsula sp. nov., isolated from fildes peninsula, Antarctic soil.</title>
        <authorList>
            <person name="Yingchao G."/>
        </authorList>
    </citation>
    <scope>NUCLEOTIDE SEQUENCE [LARGE SCALE GENOMIC DNA]</scope>
    <source>
        <strain evidence="2 3">YZ-8</strain>
    </source>
</reference>
<dbReference type="SMART" id="SM00418">
    <property type="entry name" value="HTH_ARSR"/>
    <property type="match status" value="1"/>
</dbReference>
<dbReference type="InterPro" id="IPR036390">
    <property type="entry name" value="WH_DNA-bd_sf"/>
</dbReference>
<proteinExistence type="predicted"/>
<accession>A0A494TP62</accession>
<dbReference type="InterPro" id="IPR036388">
    <property type="entry name" value="WH-like_DNA-bd_sf"/>
</dbReference>
<dbReference type="Proteomes" id="UP000276254">
    <property type="component" value="Chromosome"/>
</dbReference>